<dbReference type="PROSITE" id="PS50280">
    <property type="entry name" value="SET"/>
    <property type="match status" value="1"/>
</dbReference>
<sequence length="138" mass="15144">MSGLVAIDYIPAGEVIGQYLGDVGLFGPLCKNGRANEGYRMHLKTRANGRKYVGVDAADAGGLLRLMDHSCNPTPRFHEVQTVKTLTVVAVTVRDVFPGEEVTVSYGDRLWFVCKCGWSGCQHRHLQQLSNPPTTAPW</sequence>
<evidence type="ECO:0000313" key="3">
    <source>
        <dbReference type="EMBL" id="KAG2881638.1"/>
    </source>
</evidence>
<feature type="domain" description="SET" evidence="1">
    <location>
        <begin position="1"/>
        <end position="107"/>
    </location>
</feature>
<dbReference type="Proteomes" id="UP000774804">
    <property type="component" value="Unassembled WGS sequence"/>
</dbReference>
<dbReference type="VEuPathDB" id="FungiDB:PC110_g13539"/>
<evidence type="ECO:0000313" key="7">
    <source>
        <dbReference type="EMBL" id="RAW30094.1"/>
    </source>
</evidence>
<reference evidence="7 8" key="1">
    <citation type="submission" date="2018-01" db="EMBL/GenBank/DDBJ databases">
        <title>Draft genome of the strawberry crown rot pathogen Phytophthora cactorum.</title>
        <authorList>
            <person name="Armitage A.D."/>
            <person name="Lysoe E."/>
            <person name="Nellist C.F."/>
            <person name="Harrison R.J."/>
            <person name="Brurberg M.B."/>
        </authorList>
    </citation>
    <scope>NUCLEOTIDE SEQUENCE [LARGE SCALE GENOMIC DNA]</scope>
    <source>
        <strain evidence="7 8">10300</strain>
    </source>
</reference>
<evidence type="ECO:0000259" key="1">
    <source>
        <dbReference type="PROSITE" id="PS50280"/>
    </source>
</evidence>
<name>A0A329RZS0_9STRA</name>
<keyword evidence="8" id="KW-1185">Reference proteome</keyword>
<reference evidence="2" key="2">
    <citation type="submission" date="2018-10" db="EMBL/GenBank/DDBJ databases">
        <title>Effector identification in a new, highly contiguous assembly of the strawberry crown rot pathogen Phytophthora cactorum.</title>
        <authorList>
            <person name="Armitage A.D."/>
            <person name="Nellist C.F."/>
            <person name="Bates H."/>
            <person name="Vickerstaff R.J."/>
            <person name="Harrison R.J."/>
        </authorList>
    </citation>
    <scope>NUCLEOTIDE SEQUENCE</scope>
    <source>
        <strain evidence="2">15-7</strain>
        <strain evidence="3">4032</strain>
        <strain evidence="4">4040</strain>
        <strain evidence="5">P415</strain>
        <strain evidence="6">P421</strain>
    </source>
</reference>
<dbReference type="EMBL" id="RCML01000473">
    <property type="protein sequence ID" value="KAG2976068.1"/>
    <property type="molecule type" value="Genomic_DNA"/>
</dbReference>
<dbReference type="Gene3D" id="2.170.270.10">
    <property type="entry name" value="SET domain"/>
    <property type="match status" value="1"/>
</dbReference>
<evidence type="ECO:0000313" key="8">
    <source>
        <dbReference type="Proteomes" id="UP000251314"/>
    </source>
</evidence>
<dbReference type="Proteomes" id="UP000735874">
    <property type="component" value="Unassembled WGS sequence"/>
</dbReference>
<accession>A0A329RZS0</accession>
<dbReference type="Proteomes" id="UP000760860">
    <property type="component" value="Unassembled WGS sequence"/>
</dbReference>
<organism evidence="7 8">
    <name type="scientific">Phytophthora cactorum</name>
    <dbReference type="NCBI Taxonomy" id="29920"/>
    <lineage>
        <taxon>Eukaryota</taxon>
        <taxon>Sar</taxon>
        <taxon>Stramenopiles</taxon>
        <taxon>Oomycota</taxon>
        <taxon>Peronosporomycetes</taxon>
        <taxon>Peronosporales</taxon>
        <taxon>Peronosporaceae</taxon>
        <taxon>Phytophthora</taxon>
    </lineage>
</organism>
<dbReference type="STRING" id="29920.A0A329RZS0"/>
<dbReference type="EMBL" id="RCMK01000461">
    <property type="protein sequence ID" value="KAG2927404.1"/>
    <property type="molecule type" value="Genomic_DNA"/>
</dbReference>
<evidence type="ECO:0000313" key="6">
    <source>
        <dbReference type="EMBL" id="KAG3206104.1"/>
    </source>
</evidence>
<dbReference type="Proteomes" id="UP000697107">
    <property type="component" value="Unassembled WGS sequence"/>
</dbReference>
<dbReference type="AlphaFoldDB" id="A0A329RZS0"/>
<dbReference type="EMBL" id="RCMV01001858">
    <property type="protein sequence ID" value="KAG3206104.1"/>
    <property type="molecule type" value="Genomic_DNA"/>
</dbReference>
<dbReference type="SUPFAM" id="SSF82199">
    <property type="entry name" value="SET domain"/>
    <property type="match status" value="1"/>
</dbReference>
<dbReference type="Pfam" id="PF00856">
    <property type="entry name" value="SET"/>
    <property type="match status" value="1"/>
</dbReference>
<proteinExistence type="predicted"/>
<dbReference type="EMBL" id="RCMG01000486">
    <property type="protein sequence ID" value="KAG2853350.1"/>
    <property type="molecule type" value="Genomic_DNA"/>
</dbReference>
<protein>
    <recommendedName>
        <fullName evidence="1">SET domain-containing protein</fullName>
    </recommendedName>
</protein>
<comment type="caution">
    <text evidence="7">The sequence shown here is derived from an EMBL/GenBank/DDBJ whole genome shotgun (WGS) entry which is preliminary data.</text>
</comment>
<gene>
    <name evidence="7" type="ORF">PC110_g13539</name>
    <name evidence="2" type="ORF">PC113_g14238</name>
    <name evidence="3" type="ORF">PC115_g22166</name>
    <name evidence="4" type="ORF">PC117_g14607</name>
    <name evidence="5" type="ORF">PC118_g13598</name>
    <name evidence="6" type="ORF">PC129_g21840</name>
</gene>
<dbReference type="InterPro" id="IPR046341">
    <property type="entry name" value="SET_dom_sf"/>
</dbReference>
<dbReference type="Proteomes" id="UP000736787">
    <property type="component" value="Unassembled WGS sequence"/>
</dbReference>
<dbReference type="OrthoDB" id="57563at2759"/>
<dbReference type="EMBL" id="RCMI01001747">
    <property type="protein sequence ID" value="KAG2881638.1"/>
    <property type="molecule type" value="Genomic_DNA"/>
</dbReference>
<evidence type="ECO:0000313" key="2">
    <source>
        <dbReference type="EMBL" id="KAG2853350.1"/>
    </source>
</evidence>
<dbReference type="Proteomes" id="UP000251314">
    <property type="component" value="Unassembled WGS sequence"/>
</dbReference>
<evidence type="ECO:0000313" key="5">
    <source>
        <dbReference type="EMBL" id="KAG2976068.1"/>
    </source>
</evidence>
<evidence type="ECO:0000313" key="4">
    <source>
        <dbReference type="EMBL" id="KAG2927404.1"/>
    </source>
</evidence>
<dbReference type="InterPro" id="IPR001214">
    <property type="entry name" value="SET_dom"/>
</dbReference>
<dbReference type="EMBL" id="MJFZ01000389">
    <property type="protein sequence ID" value="RAW30094.1"/>
    <property type="molecule type" value="Genomic_DNA"/>
</dbReference>